<comment type="caution">
    <text evidence="7">The sequence shown here is derived from an EMBL/GenBank/DDBJ whole genome shotgun (WGS) entry which is preliminary data.</text>
</comment>
<dbReference type="EMBL" id="DRTV01000123">
    <property type="protein sequence ID" value="HHF58127.1"/>
    <property type="molecule type" value="Genomic_DNA"/>
</dbReference>
<feature type="binding site" evidence="6">
    <location>
        <position position="243"/>
    </location>
    <ligand>
        <name>NAD(+)</name>
        <dbReference type="ChEBI" id="CHEBI:57540"/>
    </ligand>
</feature>
<feature type="binding site" evidence="6">
    <location>
        <begin position="76"/>
        <end position="77"/>
    </location>
    <ligand>
        <name>NAD(+)</name>
        <dbReference type="ChEBI" id="CHEBI:57540"/>
    </ligand>
</feature>
<keyword evidence="4 6" id="KW-0520">NAD</keyword>
<feature type="active site" description="Proton acceptor" evidence="6">
    <location>
        <position position="76"/>
    </location>
</feature>
<dbReference type="Gene3D" id="3.40.50.10330">
    <property type="entry name" value="Probable inorganic polyphosphate/atp-NAD kinase, domain 1"/>
    <property type="match status" value="1"/>
</dbReference>
<dbReference type="PANTHER" id="PTHR20275:SF0">
    <property type="entry name" value="NAD KINASE"/>
    <property type="match status" value="1"/>
</dbReference>
<dbReference type="GO" id="GO:0003951">
    <property type="term" value="F:NAD+ kinase activity"/>
    <property type="evidence" value="ECO:0007669"/>
    <property type="project" value="UniProtKB-UniRule"/>
</dbReference>
<keyword evidence="6" id="KW-0963">Cytoplasm</keyword>
<comment type="function">
    <text evidence="6">Involved in the regulation of the intracellular balance of NAD and NADP, and is a key enzyme in the biosynthesis of NADP. Catalyzes specifically the phosphorylation on 2'-hydroxyl of the adenosine moiety of NAD to yield NADP.</text>
</comment>
<proteinExistence type="inferred from homology"/>
<dbReference type="Proteomes" id="UP000886014">
    <property type="component" value="Unassembled WGS sequence"/>
</dbReference>
<keyword evidence="6" id="KW-0547">Nucleotide-binding</keyword>
<dbReference type="GO" id="GO:0051287">
    <property type="term" value="F:NAD binding"/>
    <property type="evidence" value="ECO:0007669"/>
    <property type="project" value="UniProtKB-ARBA"/>
</dbReference>
<sequence>MDAISKEKGKKLIFGITGNPNKEDIKKTISLLQSLLNERESIFSEELSPFLSTNRRILSFDKLAEHVDFLVTLGGDGTFLRTARHSRGKPVIGVNLGGLGFLTVFRPEEIEEVIKDIKNNEYEIEERFAIKAIKRDKHFLALNDITIILTGSSRMINIEVRVNDELLYKFRGDGLIVSTPTGSTAYNLAAGGPILYPRMEVIAVTPICPHKLSMRPVILPSDVILNIQVSSKGEKMLLSADGQENINLTQNETIQIVPADEKIKIVKTKRTPPYFSILRNKLSWG</sequence>
<dbReference type="HAMAP" id="MF_00361">
    <property type="entry name" value="NAD_kinase"/>
    <property type="match status" value="1"/>
</dbReference>
<comment type="cofactor">
    <cofactor evidence="6">
        <name>a divalent metal cation</name>
        <dbReference type="ChEBI" id="CHEBI:60240"/>
    </cofactor>
</comment>
<comment type="similarity">
    <text evidence="6">Belongs to the NAD kinase family.</text>
</comment>
<evidence type="ECO:0000313" key="7">
    <source>
        <dbReference type="EMBL" id="HHF58127.1"/>
    </source>
</evidence>
<dbReference type="GO" id="GO:0005737">
    <property type="term" value="C:cytoplasm"/>
    <property type="evidence" value="ECO:0007669"/>
    <property type="project" value="UniProtKB-SubCell"/>
</dbReference>
<protein>
    <recommendedName>
        <fullName evidence="6">NAD kinase</fullName>
        <ecNumber evidence="6">2.7.1.23</ecNumber>
    </recommendedName>
    <alternativeName>
        <fullName evidence="6">ATP-dependent NAD kinase</fullName>
    </alternativeName>
</protein>
<gene>
    <name evidence="6" type="primary">nadK</name>
    <name evidence="7" type="ORF">ENL41_01730</name>
</gene>
<dbReference type="InterPro" id="IPR002504">
    <property type="entry name" value="NADK"/>
</dbReference>
<dbReference type="InterPro" id="IPR017437">
    <property type="entry name" value="ATP-NAD_kinase_PpnK-typ_C"/>
</dbReference>
<comment type="subcellular location">
    <subcellularLocation>
        <location evidence="6">Cytoplasm</location>
    </subcellularLocation>
</comment>
<dbReference type="GO" id="GO:0005524">
    <property type="term" value="F:ATP binding"/>
    <property type="evidence" value="ECO:0007669"/>
    <property type="project" value="UniProtKB-KW"/>
</dbReference>
<dbReference type="SUPFAM" id="SSF111331">
    <property type="entry name" value="NAD kinase/diacylglycerol kinase-like"/>
    <property type="match status" value="1"/>
</dbReference>
<comment type="caution">
    <text evidence="6">Lacks conserved residue(s) required for the propagation of feature annotation.</text>
</comment>
<dbReference type="InterPro" id="IPR017438">
    <property type="entry name" value="ATP-NAD_kinase_N"/>
</dbReference>
<dbReference type="Gene3D" id="2.60.200.30">
    <property type="entry name" value="Probable inorganic polyphosphate/atp-NAD kinase, domain 2"/>
    <property type="match status" value="1"/>
</dbReference>
<keyword evidence="6" id="KW-0067">ATP-binding</keyword>
<feature type="binding site" evidence="6">
    <location>
        <position position="81"/>
    </location>
    <ligand>
        <name>NAD(+)</name>
        <dbReference type="ChEBI" id="CHEBI:57540"/>
    </ligand>
</feature>
<feature type="binding site" evidence="6">
    <location>
        <begin position="143"/>
        <end position="144"/>
    </location>
    <ligand>
        <name>NAD(+)</name>
        <dbReference type="ChEBI" id="CHEBI:57540"/>
    </ligand>
</feature>
<reference evidence="7" key="1">
    <citation type="journal article" date="2020" name="mSystems">
        <title>Genome- and Community-Level Interaction Insights into Carbon Utilization and Element Cycling Functions of Hydrothermarchaeota in Hydrothermal Sediment.</title>
        <authorList>
            <person name="Zhou Z."/>
            <person name="Liu Y."/>
            <person name="Xu W."/>
            <person name="Pan J."/>
            <person name="Luo Z.H."/>
            <person name="Li M."/>
        </authorList>
    </citation>
    <scope>NUCLEOTIDE SEQUENCE [LARGE SCALE GENOMIC DNA]</scope>
    <source>
        <strain evidence="7">HyVt-94</strain>
    </source>
</reference>
<evidence type="ECO:0000256" key="2">
    <source>
        <dbReference type="ARBA" id="ARBA00022777"/>
    </source>
</evidence>
<dbReference type="GO" id="GO:0006741">
    <property type="term" value="P:NADP+ biosynthetic process"/>
    <property type="evidence" value="ECO:0007669"/>
    <property type="project" value="UniProtKB-UniRule"/>
</dbReference>
<dbReference type="GO" id="GO:0046872">
    <property type="term" value="F:metal ion binding"/>
    <property type="evidence" value="ECO:0007669"/>
    <property type="project" value="UniProtKB-UniRule"/>
</dbReference>
<evidence type="ECO:0000256" key="3">
    <source>
        <dbReference type="ARBA" id="ARBA00022857"/>
    </source>
</evidence>
<dbReference type="Pfam" id="PF20143">
    <property type="entry name" value="NAD_kinase_C"/>
    <property type="match status" value="1"/>
</dbReference>
<evidence type="ECO:0000256" key="1">
    <source>
        <dbReference type="ARBA" id="ARBA00022679"/>
    </source>
</evidence>
<dbReference type="EC" id="2.7.1.23" evidence="6"/>
<name>A0A7C5I4I1_UNCW3</name>
<keyword evidence="2 6" id="KW-0418">Kinase</keyword>
<feature type="binding site" evidence="6">
    <location>
        <position position="173"/>
    </location>
    <ligand>
        <name>NAD(+)</name>
        <dbReference type="ChEBI" id="CHEBI:57540"/>
    </ligand>
</feature>
<evidence type="ECO:0000256" key="6">
    <source>
        <dbReference type="HAMAP-Rule" id="MF_00361"/>
    </source>
</evidence>
<organism evidence="7">
    <name type="scientific">candidate division WOR-3 bacterium</name>
    <dbReference type="NCBI Taxonomy" id="2052148"/>
    <lineage>
        <taxon>Bacteria</taxon>
        <taxon>Bacteria division WOR-3</taxon>
    </lineage>
</organism>
<dbReference type="AlphaFoldDB" id="A0A7C5I4I1"/>
<keyword evidence="1 6" id="KW-0808">Transferase</keyword>
<keyword evidence="3 6" id="KW-0521">NADP</keyword>
<dbReference type="Pfam" id="PF01513">
    <property type="entry name" value="NAD_kinase"/>
    <property type="match status" value="1"/>
</dbReference>
<evidence type="ECO:0000256" key="4">
    <source>
        <dbReference type="ARBA" id="ARBA00023027"/>
    </source>
</evidence>
<dbReference type="InterPro" id="IPR016064">
    <property type="entry name" value="NAD/diacylglycerol_kinase_sf"/>
</dbReference>
<comment type="catalytic activity">
    <reaction evidence="5 6">
        <text>NAD(+) + ATP = ADP + NADP(+) + H(+)</text>
        <dbReference type="Rhea" id="RHEA:18629"/>
        <dbReference type="ChEBI" id="CHEBI:15378"/>
        <dbReference type="ChEBI" id="CHEBI:30616"/>
        <dbReference type="ChEBI" id="CHEBI:57540"/>
        <dbReference type="ChEBI" id="CHEBI:58349"/>
        <dbReference type="ChEBI" id="CHEBI:456216"/>
        <dbReference type="EC" id="2.7.1.23"/>
    </reaction>
</comment>
<feature type="binding site" evidence="6">
    <location>
        <position position="154"/>
    </location>
    <ligand>
        <name>NAD(+)</name>
        <dbReference type="ChEBI" id="CHEBI:57540"/>
    </ligand>
</feature>
<feature type="binding site" evidence="6">
    <location>
        <position position="171"/>
    </location>
    <ligand>
        <name>NAD(+)</name>
        <dbReference type="ChEBI" id="CHEBI:57540"/>
    </ligand>
</feature>
<dbReference type="PANTHER" id="PTHR20275">
    <property type="entry name" value="NAD KINASE"/>
    <property type="match status" value="1"/>
</dbReference>
<dbReference type="GO" id="GO:0019674">
    <property type="term" value="P:NAD+ metabolic process"/>
    <property type="evidence" value="ECO:0007669"/>
    <property type="project" value="InterPro"/>
</dbReference>
<evidence type="ECO:0000256" key="5">
    <source>
        <dbReference type="ARBA" id="ARBA00047925"/>
    </source>
</evidence>
<accession>A0A7C5I4I1</accession>